<dbReference type="InterPro" id="IPR013727">
    <property type="entry name" value="2CSK_N"/>
</dbReference>
<evidence type="ECO:0000256" key="11">
    <source>
        <dbReference type="ARBA" id="ARBA00023012"/>
    </source>
</evidence>
<dbReference type="CDD" id="cd00075">
    <property type="entry name" value="HATPase"/>
    <property type="match status" value="1"/>
</dbReference>
<keyword evidence="11" id="KW-0902">Two-component regulatory system</keyword>
<dbReference type="InterPro" id="IPR003661">
    <property type="entry name" value="HisK_dim/P_dom"/>
</dbReference>
<sequence length="483" mass="52824">MTGSIRSRTLLLVLLLLTVTTSLLTYKSYRDARHEIEELFDARLAQSARLLEGLLHGSEPESTRQAMQLALDQGADSLAAGDEKGAHPYESKLSFQLLDQAGKVQLESAQAPHEALPRLLAQLADSAPSAKAHGSIPAIQALAAELPGFHDLRLGAYEWRVFLLHEPAKGFWILVGERDDVRGELVQKIVLRSLMSEILGLPLIGLLVWFAVGVGLKPLRQMAELLKQRAPESLAPLTLAPLPAELEPMTAALNRLLLQVNQLLSREKRFIADAAHELRTPLAVLRIHAQNALQAPDGEDRKAALNQLELGVERATRVVAQLLTMARLEPRAMQMAMTDVDLAPLLRHELAELTPLALARQQELLFELDEAGDYHLCADAPSLATLLQNLVSNAVQHTPAHGQIRVSLQAEPQCLRLLVEDNGPGVPQAQRQQLFERFYRQGAGQGAGLGLSIAQRIVELHNGEIRLDDAVSGGLQVSVVLPR</sequence>
<organism evidence="15 16">
    <name type="scientific">Pseudomonas pohangensis</name>
    <dbReference type="NCBI Taxonomy" id="364197"/>
    <lineage>
        <taxon>Bacteria</taxon>
        <taxon>Pseudomonadati</taxon>
        <taxon>Pseudomonadota</taxon>
        <taxon>Gammaproteobacteria</taxon>
        <taxon>Pseudomonadales</taxon>
        <taxon>Pseudomonadaceae</taxon>
        <taxon>Pseudomonas</taxon>
    </lineage>
</organism>
<keyword evidence="9" id="KW-0067">ATP-binding</keyword>
<evidence type="ECO:0000256" key="10">
    <source>
        <dbReference type="ARBA" id="ARBA00022989"/>
    </source>
</evidence>
<dbReference type="CDD" id="cd00082">
    <property type="entry name" value="HisKA"/>
    <property type="match status" value="1"/>
</dbReference>
<comment type="subcellular location">
    <subcellularLocation>
        <location evidence="2">Membrane</location>
        <topology evidence="2">Multi-pass membrane protein</topology>
    </subcellularLocation>
</comment>
<dbReference type="InterPro" id="IPR005467">
    <property type="entry name" value="His_kinase_dom"/>
</dbReference>
<dbReference type="OrthoDB" id="9809766at2"/>
<evidence type="ECO:0000256" key="12">
    <source>
        <dbReference type="ARBA" id="ARBA00023136"/>
    </source>
</evidence>
<protein>
    <recommendedName>
        <fullName evidence="3">histidine kinase</fullName>
        <ecNumber evidence="3">2.7.13.3</ecNumber>
    </recommendedName>
</protein>
<feature type="domain" description="Histidine kinase" evidence="14">
    <location>
        <begin position="273"/>
        <end position="483"/>
    </location>
</feature>
<dbReference type="InterPro" id="IPR050428">
    <property type="entry name" value="TCS_sensor_his_kinase"/>
</dbReference>
<keyword evidence="4" id="KW-0597">Phosphoprotein</keyword>
<evidence type="ECO:0000256" key="4">
    <source>
        <dbReference type="ARBA" id="ARBA00022553"/>
    </source>
</evidence>
<keyword evidence="5" id="KW-0808">Transferase</keyword>
<dbReference type="EMBL" id="LT629785">
    <property type="protein sequence ID" value="SDU14430.1"/>
    <property type="molecule type" value="Genomic_DNA"/>
</dbReference>
<evidence type="ECO:0000313" key="15">
    <source>
        <dbReference type="EMBL" id="SDU14430.1"/>
    </source>
</evidence>
<dbReference type="Gene3D" id="3.30.565.10">
    <property type="entry name" value="Histidine kinase-like ATPase, C-terminal domain"/>
    <property type="match status" value="1"/>
</dbReference>
<keyword evidence="8 15" id="KW-0418">Kinase</keyword>
<dbReference type="Pfam" id="PF00512">
    <property type="entry name" value="HisKA"/>
    <property type="match status" value="1"/>
</dbReference>
<evidence type="ECO:0000259" key="14">
    <source>
        <dbReference type="PROSITE" id="PS50109"/>
    </source>
</evidence>
<dbReference type="STRING" id="364197.SAMN05216296_2032"/>
<keyword evidence="6 13" id="KW-0812">Transmembrane</keyword>
<accession>A0A1H2G4J2</accession>
<evidence type="ECO:0000256" key="7">
    <source>
        <dbReference type="ARBA" id="ARBA00022741"/>
    </source>
</evidence>
<dbReference type="Gene3D" id="1.10.287.130">
    <property type="match status" value="1"/>
</dbReference>
<dbReference type="GO" id="GO:0000155">
    <property type="term" value="F:phosphorelay sensor kinase activity"/>
    <property type="evidence" value="ECO:0007669"/>
    <property type="project" value="InterPro"/>
</dbReference>
<feature type="transmembrane region" description="Helical" evidence="13">
    <location>
        <begin position="198"/>
        <end position="219"/>
    </location>
</feature>
<dbReference type="PRINTS" id="PR00344">
    <property type="entry name" value="BCTRLSENSOR"/>
</dbReference>
<dbReference type="Pfam" id="PF02518">
    <property type="entry name" value="HATPase_c"/>
    <property type="match status" value="1"/>
</dbReference>
<comment type="catalytic activity">
    <reaction evidence="1">
        <text>ATP + protein L-histidine = ADP + protein N-phospho-L-histidine.</text>
        <dbReference type="EC" id="2.7.13.3"/>
    </reaction>
</comment>
<dbReference type="Pfam" id="PF08521">
    <property type="entry name" value="2CSK_N"/>
    <property type="match status" value="1"/>
</dbReference>
<proteinExistence type="predicted"/>
<dbReference type="InterPro" id="IPR004358">
    <property type="entry name" value="Sig_transdc_His_kin-like_C"/>
</dbReference>
<dbReference type="InterPro" id="IPR003594">
    <property type="entry name" value="HATPase_dom"/>
</dbReference>
<dbReference type="GO" id="GO:0005886">
    <property type="term" value="C:plasma membrane"/>
    <property type="evidence" value="ECO:0007669"/>
    <property type="project" value="TreeGrafter"/>
</dbReference>
<keyword evidence="16" id="KW-1185">Reference proteome</keyword>
<evidence type="ECO:0000256" key="2">
    <source>
        <dbReference type="ARBA" id="ARBA00004141"/>
    </source>
</evidence>
<evidence type="ECO:0000256" key="6">
    <source>
        <dbReference type="ARBA" id="ARBA00022692"/>
    </source>
</evidence>
<dbReference type="AlphaFoldDB" id="A0A1H2G4J2"/>
<dbReference type="PANTHER" id="PTHR45436">
    <property type="entry name" value="SENSOR HISTIDINE KINASE YKOH"/>
    <property type="match status" value="1"/>
</dbReference>
<dbReference type="InterPro" id="IPR036890">
    <property type="entry name" value="HATPase_C_sf"/>
</dbReference>
<evidence type="ECO:0000313" key="16">
    <source>
        <dbReference type="Proteomes" id="UP000243232"/>
    </source>
</evidence>
<gene>
    <name evidence="15" type="ORF">SAMN05216296_2032</name>
</gene>
<dbReference type="EC" id="2.7.13.3" evidence="3"/>
<dbReference type="InterPro" id="IPR036097">
    <property type="entry name" value="HisK_dim/P_sf"/>
</dbReference>
<evidence type="ECO:0000256" key="1">
    <source>
        <dbReference type="ARBA" id="ARBA00000085"/>
    </source>
</evidence>
<dbReference type="PANTHER" id="PTHR45436:SF14">
    <property type="entry name" value="SENSOR PROTEIN QSEC"/>
    <property type="match status" value="1"/>
</dbReference>
<evidence type="ECO:0000256" key="8">
    <source>
        <dbReference type="ARBA" id="ARBA00022777"/>
    </source>
</evidence>
<evidence type="ECO:0000256" key="5">
    <source>
        <dbReference type="ARBA" id="ARBA00022679"/>
    </source>
</evidence>
<dbReference type="RefSeq" id="WP_090194661.1">
    <property type="nucleotide sequence ID" value="NZ_LT629785.1"/>
</dbReference>
<dbReference type="Proteomes" id="UP000243232">
    <property type="component" value="Chromosome I"/>
</dbReference>
<dbReference type="GO" id="GO:0005524">
    <property type="term" value="F:ATP binding"/>
    <property type="evidence" value="ECO:0007669"/>
    <property type="project" value="UniProtKB-KW"/>
</dbReference>
<dbReference type="SUPFAM" id="SSF47384">
    <property type="entry name" value="Homodimeric domain of signal transducing histidine kinase"/>
    <property type="match status" value="1"/>
</dbReference>
<dbReference type="SUPFAM" id="SSF55874">
    <property type="entry name" value="ATPase domain of HSP90 chaperone/DNA topoisomerase II/histidine kinase"/>
    <property type="match status" value="1"/>
</dbReference>
<dbReference type="SMART" id="SM00388">
    <property type="entry name" value="HisKA"/>
    <property type="match status" value="1"/>
</dbReference>
<evidence type="ECO:0000256" key="13">
    <source>
        <dbReference type="SAM" id="Phobius"/>
    </source>
</evidence>
<reference evidence="16" key="1">
    <citation type="submission" date="2016-10" db="EMBL/GenBank/DDBJ databases">
        <authorList>
            <person name="Varghese N."/>
            <person name="Submissions S."/>
        </authorList>
    </citation>
    <scope>NUCLEOTIDE SEQUENCE [LARGE SCALE GENOMIC DNA]</scope>
    <source>
        <strain evidence="16">DSM 17875</strain>
    </source>
</reference>
<keyword evidence="7" id="KW-0547">Nucleotide-binding</keyword>
<dbReference type="PROSITE" id="PS50109">
    <property type="entry name" value="HIS_KIN"/>
    <property type="match status" value="1"/>
</dbReference>
<evidence type="ECO:0000256" key="9">
    <source>
        <dbReference type="ARBA" id="ARBA00022840"/>
    </source>
</evidence>
<name>A0A1H2G4J2_9PSED</name>
<evidence type="ECO:0000256" key="3">
    <source>
        <dbReference type="ARBA" id="ARBA00012438"/>
    </source>
</evidence>
<keyword evidence="10 13" id="KW-1133">Transmembrane helix</keyword>
<dbReference type="SMART" id="SM00387">
    <property type="entry name" value="HATPase_c"/>
    <property type="match status" value="1"/>
</dbReference>
<keyword evidence="12 13" id="KW-0472">Membrane</keyword>